<organism evidence="1">
    <name type="scientific">Fitzroy Crossing tenui-like virus 1</name>
    <dbReference type="NCBI Taxonomy" id="2755159"/>
    <lineage>
        <taxon>Viruses</taxon>
        <taxon>Riboviria</taxon>
        <taxon>Orthornavirae</taxon>
        <taxon>Negarnaviricota</taxon>
        <taxon>Polyploviricotina</taxon>
        <taxon>Bunyaviricetes</taxon>
        <taxon>Hareavirales</taxon>
        <taxon>Phenuiviridae</taxon>
        <taxon>Horwuvirus</taxon>
        <taxon>Horwuvirus fitzroyense</taxon>
    </lineage>
</organism>
<reference evidence="1" key="1">
    <citation type="journal article" date="2020" name="Viruses">
        <title>The Diversity and Distribution of Viruses Associated with Culex annulirostris Mosquitoes from the Kimberley Region of Western Australia.</title>
        <authorList>
            <person name="Williams S.H."/>
            <person name="Levy A."/>
            <person name="Yates R.A."/>
            <person name="Somaweera N."/>
            <person name="Neville P.J."/>
            <person name="Nicholson J."/>
            <person name="Lindsay M.D.A."/>
            <person name="Mackenzie J.S."/>
            <person name="Jain K."/>
            <person name="Imrie A."/>
            <person name="Smith D.W."/>
            <person name="Lipkin W.I."/>
        </authorList>
    </citation>
    <scope>NUCLEOTIDE SEQUENCE</scope>
    <source>
        <strain evidence="1">FCTeLV1/pool-6</strain>
    </source>
</reference>
<dbReference type="EMBL" id="MT498814">
    <property type="protein sequence ID" value="QLJ83471.1"/>
    <property type="molecule type" value="Genomic_RNA"/>
</dbReference>
<accession>A0A7D5Y179</accession>
<dbReference type="Pfam" id="PF03300">
    <property type="entry name" value="Tenui_NS4"/>
    <property type="match status" value="1"/>
</dbReference>
<protein>
    <submittedName>
        <fullName evidence="1">Nonstructural protein 4</fullName>
    </submittedName>
</protein>
<dbReference type="RefSeq" id="YP_010840169.1">
    <property type="nucleotide sequence ID" value="NC_078472.1"/>
</dbReference>
<dbReference type="InterPro" id="IPR004980">
    <property type="entry name" value="Tenui_NS4"/>
</dbReference>
<name>A0A7D5Y179_9VIRU</name>
<dbReference type="KEGG" id="vg:80557549"/>
<sequence>MDKEIRALRKLEKKNRKEIQRMRKTGDYRIDSNLSITDVSDANATLISFADTDHFQTLSRDIIRTSINHQTMSIQATAEQLYAMDFGVGNWKRNYISIPVMVILYLGIHTKDTGSIEFGLVNKAYKDSEDQLEISNKSCLGDMTVFIAKPNITMHREDVTNWVLRTRIQNAKTENVIVGEMMILWRFTESDLPIQFARGDSFAFKFDPQDDAISARAYGLELADRFAKISNKKKEMRDLTSLINPKFLKPVDTQPTLYNMTKREFSGDKIVTNYTPSSPSWLFE</sequence>
<dbReference type="GeneID" id="80557549"/>
<dbReference type="GO" id="GO:0046740">
    <property type="term" value="P:transport of virus in host, cell to cell"/>
    <property type="evidence" value="ECO:0007669"/>
    <property type="project" value="InterPro"/>
</dbReference>
<proteinExistence type="predicted"/>
<evidence type="ECO:0000313" key="1">
    <source>
        <dbReference type="EMBL" id="QLJ83471.1"/>
    </source>
</evidence>